<reference evidence="1 2" key="1">
    <citation type="submission" date="2017-06" db="EMBL/GenBank/DDBJ databases">
        <title>Comparative genomic analysis of Ambrosia Fusariam Clade fungi.</title>
        <authorList>
            <person name="Stajich J.E."/>
            <person name="Carrillo J."/>
            <person name="Kijimoto T."/>
            <person name="Eskalen A."/>
            <person name="O'Donnell K."/>
            <person name="Kasson M."/>
        </authorList>
    </citation>
    <scope>NUCLEOTIDE SEQUENCE [LARGE SCALE GENOMIC DNA]</scope>
    <source>
        <strain evidence="1 2">UCR1854</strain>
    </source>
</reference>
<dbReference type="InterPro" id="IPR009003">
    <property type="entry name" value="Peptidase_S1_PA"/>
</dbReference>
<evidence type="ECO:0000313" key="2">
    <source>
        <dbReference type="Proteomes" id="UP000287124"/>
    </source>
</evidence>
<comment type="caution">
    <text evidence="1">The sequence shown here is derived from an EMBL/GenBank/DDBJ whole genome shotgun (WGS) entry which is preliminary data.</text>
</comment>
<sequence>MLPASESHVHPYVRRHRQTRSLPTIIEPLLFSCRAANLRFTIMQPPSLEERDHYYEGLPSRPRLVARSSVTPWRGAIPPERLRYHQKRLAHVGKHPVVEAWNGSAAEGSLRASVLDALSGTDWTAVDILRVGYADDLPMPVVLMISVNPDAVLFEDGSAIVRRCKQLLDGVGLHGVECEIRESEVSNLLVSSSAPPLLPQLSHFTPARLTFRPDRDVSDRIRTCIASYDSLAVEGTKCLYLAVKREGQDRETIAVLTCRHVAVAMDHDEQKDCCLGTTTSKKLVQVGKTTFSKHFAMLQNMVQYYNDRISATEARRDILLSTPEESEASLRKLHNDRAPYQASLDRLRLMEEPSSRVFGHLLYARSYGIREGSGKDGWLSDWALFELHQEKFKQPLSSLTNQILMDSLPSETTDLAYAMQPDADRKMFEKGIELSLSGIIAETSMVNPPDMGLCHESGLVVAKLGAKSNLTLGCSNEVNSVTRRPFGDRKISEEWCIVSIDGEGKFSKPGDSGACVFDLNGRIGGMVTSGNGKDSAQDITYATPMERLLRDIEASGFKVRVL</sequence>
<keyword evidence="2" id="KW-1185">Reference proteome</keyword>
<name>A0A430LI84_9HYPO</name>
<dbReference type="Proteomes" id="UP000287124">
    <property type="component" value="Unassembled WGS sequence"/>
</dbReference>
<evidence type="ECO:0008006" key="3">
    <source>
        <dbReference type="Google" id="ProtNLM"/>
    </source>
</evidence>
<evidence type="ECO:0000313" key="1">
    <source>
        <dbReference type="EMBL" id="RTE75445.1"/>
    </source>
</evidence>
<dbReference type="SUPFAM" id="SSF50494">
    <property type="entry name" value="Trypsin-like serine proteases"/>
    <property type="match status" value="1"/>
</dbReference>
<dbReference type="EMBL" id="MIKF01000186">
    <property type="protein sequence ID" value="RTE75445.1"/>
    <property type="molecule type" value="Genomic_DNA"/>
</dbReference>
<proteinExistence type="predicted"/>
<protein>
    <recommendedName>
        <fullName evidence="3">Peptidase S1 domain-containing protein</fullName>
    </recommendedName>
</protein>
<organism evidence="1 2">
    <name type="scientific">Fusarium euwallaceae</name>
    <dbReference type="NCBI Taxonomy" id="1147111"/>
    <lineage>
        <taxon>Eukaryota</taxon>
        <taxon>Fungi</taxon>
        <taxon>Dikarya</taxon>
        <taxon>Ascomycota</taxon>
        <taxon>Pezizomycotina</taxon>
        <taxon>Sordariomycetes</taxon>
        <taxon>Hypocreomycetidae</taxon>
        <taxon>Hypocreales</taxon>
        <taxon>Nectriaceae</taxon>
        <taxon>Fusarium</taxon>
        <taxon>Fusarium solani species complex</taxon>
    </lineage>
</organism>
<accession>A0A430LI84</accession>
<dbReference type="AlphaFoldDB" id="A0A430LI84"/>
<gene>
    <name evidence="1" type="ORF">BHE90_010113</name>
</gene>